<dbReference type="PANTHER" id="PTHR16322">
    <property type="entry name" value="PHOSPHOPROTEIN ASSOCIATED WITH GLYCOSPHINGOLIPID-ENRICHED MICRODOMAINS 1"/>
    <property type="match status" value="1"/>
</dbReference>
<dbReference type="OrthoDB" id="9874312at2759"/>
<feature type="region of interest" description="Disordered" evidence="1">
    <location>
        <begin position="198"/>
        <end position="217"/>
    </location>
</feature>
<feature type="compositionally biased region" description="Polar residues" evidence="1">
    <location>
        <begin position="89"/>
        <end position="137"/>
    </location>
</feature>
<feature type="compositionally biased region" description="Acidic residues" evidence="1">
    <location>
        <begin position="372"/>
        <end position="381"/>
    </location>
</feature>
<evidence type="ECO:0000256" key="1">
    <source>
        <dbReference type="SAM" id="MobiDB-lite"/>
    </source>
</evidence>
<keyword evidence="4" id="KW-1185">Reference proteome</keyword>
<organism evidence="3 4">
    <name type="scientific">Dissostichus mawsoni</name>
    <name type="common">Antarctic cod</name>
    <dbReference type="NCBI Taxonomy" id="36200"/>
    <lineage>
        <taxon>Eukaryota</taxon>
        <taxon>Metazoa</taxon>
        <taxon>Chordata</taxon>
        <taxon>Craniata</taxon>
        <taxon>Vertebrata</taxon>
        <taxon>Euteleostomi</taxon>
        <taxon>Actinopterygii</taxon>
        <taxon>Neopterygii</taxon>
        <taxon>Teleostei</taxon>
        <taxon>Neoteleostei</taxon>
        <taxon>Acanthomorphata</taxon>
        <taxon>Eupercaria</taxon>
        <taxon>Perciformes</taxon>
        <taxon>Notothenioidei</taxon>
        <taxon>Nototheniidae</taxon>
        <taxon>Dissostichus</taxon>
    </lineage>
</organism>
<accession>A0A7J5XA77</accession>
<evidence type="ECO:0008006" key="5">
    <source>
        <dbReference type="Google" id="ProtNLM"/>
    </source>
</evidence>
<dbReference type="EMBL" id="JAAKFY010000026">
    <property type="protein sequence ID" value="KAF3833910.1"/>
    <property type="molecule type" value="Genomic_DNA"/>
</dbReference>
<comment type="caution">
    <text evidence="3">The sequence shown here is derived from an EMBL/GenBank/DDBJ whole genome shotgun (WGS) entry which is preliminary data.</text>
</comment>
<evidence type="ECO:0000313" key="3">
    <source>
        <dbReference type="EMBL" id="KAF3833910.1"/>
    </source>
</evidence>
<feature type="region of interest" description="Disordered" evidence="1">
    <location>
        <begin position="252"/>
        <end position="433"/>
    </location>
</feature>
<dbReference type="AlphaFoldDB" id="A0A7J5XA77"/>
<dbReference type="Pfam" id="PF15347">
    <property type="entry name" value="PAG"/>
    <property type="match status" value="1"/>
</dbReference>
<evidence type="ECO:0000313" key="4">
    <source>
        <dbReference type="Proteomes" id="UP000518266"/>
    </source>
</evidence>
<reference evidence="3 4" key="1">
    <citation type="submission" date="2020-03" db="EMBL/GenBank/DDBJ databases">
        <title>Dissostichus mawsoni Genome sequencing and assembly.</title>
        <authorList>
            <person name="Park H."/>
        </authorList>
    </citation>
    <scope>NUCLEOTIDE SEQUENCE [LARGE SCALE GENOMIC DNA]</scope>
    <source>
        <strain evidence="3">DM0001</strain>
        <tissue evidence="3">Muscle</tissue>
    </source>
</reference>
<dbReference type="GO" id="GO:0050868">
    <property type="term" value="P:negative regulation of T cell activation"/>
    <property type="evidence" value="ECO:0007669"/>
    <property type="project" value="InterPro"/>
</dbReference>
<dbReference type="Proteomes" id="UP000518266">
    <property type="component" value="Unassembled WGS sequence"/>
</dbReference>
<keyword evidence="2" id="KW-1133">Transmembrane helix</keyword>
<protein>
    <recommendedName>
        <fullName evidence="5">Phosphoprotein membrane anchor with glycosphingolipid microdomains 1</fullName>
    </recommendedName>
</protein>
<dbReference type="InterPro" id="IPR032748">
    <property type="entry name" value="PAG"/>
</dbReference>
<keyword evidence="2" id="KW-0812">Transmembrane</keyword>
<dbReference type="GO" id="GO:0045121">
    <property type="term" value="C:membrane raft"/>
    <property type="evidence" value="ECO:0007669"/>
    <property type="project" value="InterPro"/>
</dbReference>
<feature type="compositionally biased region" description="Polar residues" evidence="1">
    <location>
        <begin position="309"/>
        <end position="326"/>
    </location>
</feature>
<feature type="region of interest" description="Disordered" evidence="1">
    <location>
        <begin position="85"/>
        <end position="168"/>
    </location>
</feature>
<dbReference type="GO" id="GO:0005886">
    <property type="term" value="C:plasma membrane"/>
    <property type="evidence" value="ECO:0007669"/>
    <property type="project" value="InterPro"/>
</dbReference>
<gene>
    <name evidence="3" type="ORF">F7725_025114</name>
</gene>
<feature type="transmembrane region" description="Helical" evidence="2">
    <location>
        <begin position="36"/>
        <end position="59"/>
    </location>
</feature>
<proteinExistence type="predicted"/>
<sequence>MAPVLSGVWWGPEAGVMGSGAAAATGVASWLGSGQLVLVVTLSTLATLLLVSVMLLLCASCQGQKKAVSGHSAGDHQNLMNGVSEKDTISQSAESPATDLAVSSSHNGPLTSGTILSDTQDNSPQPSEEMLSSQSELRSSKCPQDRELPSIPPNNGLIGEGPPASGDSTYEVVKEMAVSSRDVSVEDSLYETVKELKEPPHSWASPTLSSDKPTTHPPAILNGHLSPCTPERGPLCAGVEYASVDLNKKSRHSADLEAKRHSDNASLPPRRPVEEPEEDLPPPVPEKVLDENDNQPVLHSPLSPEPGFSNHNLSDNESAVYSTVDKTNCDESVSEEDKEHDYSSIAELKGLVPASSSSDLYATVRDIYAQPDEPEQDEDPGMDSTDPGYETIRIPKTSSSDDDHRAEGSDAAQPEPDYESVGEMGLSRETSRL</sequence>
<dbReference type="GO" id="GO:0035556">
    <property type="term" value="P:intracellular signal transduction"/>
    <property type="evidence" value="ECO:0007669"/>
    <property type="project" value="InterPro"/>
</dbReference>
<name>A0A7J5XA77_DISMA</name>
<keyword evidence="2" id="KW-0472">Membrane</keyword>
<dbReference type="PANTHER" id="PTHR16322:SF0">
    <property type="entry name" value="PHOSPHOPROTEIN ASSOCIATED WITH GLYCOSPHINGOLIPID-ENRICHED MICRODOMAINS 1"/>
    <property type="match status" value="1"/>
</dbReference>
<feature type="compositionally biased region" description="Basic and acidic residues" evidence="1">
    <location>
        <begin position="252"/>
        <end position="263"/>
    </location>
</feature>
<feature type="compositionally biased region" description="Basic and acidic residues" evidence="1">
    <location>
        <begin position="399"/>
        <end position="408"/>
    </location>
</feature>
<evidence type="ECO:0000256" key="2">
    <source>
        <dbReference type="SAM" id="Phobius"/>
    </source>
</evidence>